<evidence type="ECO:0000256" key="1">
    <source>
        <dbReference type="SAM" id="MobiDB-lite"/>
    </source>
</evidence>
<protein>
    <submittedName>
        <fullName evidence="2">Uncharacterized protein</fullName>
    </submittedName>
</protein>
<proteinExistence type="predicted"/>
<dbReference type="AlphaFoldDB" id="A0A1J0VY77"/>
<evidence type="ECO:0000313" key="2">
    <source>
        <dbReference type="EMBL" id="APE36946.1"/>
    </source>
</evidence>
<dbReference type="EMBL" id="CP018082">
    <property type="protein sequence ID" value="APE36946.1"/>
    <property type="molecule type" value="Genomic_DNA"/>
</dbReference>
<keyword evidence="3" id="KW-1185">Reference proteome</keyword>
<organism evidence="2 3">
    <name type="scientific">Nocardia mangyaensis</name>
    <dbReference type="NCBI Taxonomy" id="2213200"/>
    <lineage>
        <taxon>Bacteria</taxon>
        <taxon>Bacillati</taxon>
        <taxon>Actinomycetota</taxon>
        <taxon>Actinomycetes</taxon>
        <taxon>Mycobacteriales</taxon>
        <taxon>Nocardiaceae</taxon>
        <taxon>Nocardia</taxon>
    </lineage>
</organism>
<evidence type="ECO:0000313" key="3">
    <source>
        <dbReference type="Proteomes" id="UP000183810"/>
    </source>
</evidence>
<name>A0A1J0VY77_9NOCA</name>
<reference evidence="2" key="1">
    <citation type="submission" date="2016-11" db="EMBL/GenBank/DDBJ databases">
        <authorList>
            <person name="Jaros S."/>
            <person name="Januszkiewicz K."/>
            <person name="Wedrychowicz H."/>
        </authorList>
    </citation>
    <scope>NUCLEOTIDE SEQUENCE [LARGE SCALE GENOMIC DNA]</scope>
    <source>
        <strain evidence="2">Y48</strain>
    </source>
</reference>
<feature type="region of interest" description="Disordered" evidence="1">
    <location>
        <begin position="41"/>
        <end position="62"/>
    </location>
</feature>
<gene>
    <name evidence="2" type="ORF">BOX37_26810</name>
</gene>
<dbReference type="Proteomes" id="UP000183810">
    <property type="component" value="Chromosome"/>
</dbReference>
<dbReference type="KEGG" id="nsl:BOX37_26810"/>
<sequence length="82" mass="8972">MIWAGVGYDNSGKVVQNLDRHRTTPVDRQRPTRIVRTRAVCAGGSSEAPSRAASGTTRREPAAAIQRQIILGRNMIRSSDPE</sequence>
<accession>A0A1J0VY77</accession>